<proteinExistence type="predicted"/>
<organism evidence="3 4">
    <name type="scientific">Giardia intestinalis (strain P15)</name>
    <name type="common">Giardia lamblia</name>
    <dbReference type="NCBI Taxonomy" id="658858"/>
    <lineage>
        <taxon>Eukaryota</taxon>
        <taxon>Metamonada</taxon>
        <taxon>Diplomonadida</taxon>
        <taxon>Hexamitidae</taxon>
        <taxon>Giardiinae</taxon>
        <taxon>Giardia</taxon>
    </lineage>
</organism>
<dbReference type="InterPro" id="IPR052798">
    <property type="entry name" value="Giardia_VSA"/>
</dbReference>
<keyword evidence="1" id="KW-0472">Membrane</keyword>
<evidence type="ECO:0000313" key="4">
    <source>
        <dbReference type="Proteomes" id="UP000008974"/>
    </source>
</evidence>
<dbReference type="InterPro" id="IPR005127">
    <property type="entry name" value="Giardia_VSP"/>
</dbReference>
<keyword evidence="2" id="KW-0732">Signal</keyword>
<accession>E1F428</accession>
<keyword evidence="1" id="KW-1133">Transmembrane helix</keyword>
<dbReference type="AlphaFoldDB" id="E1F428"/>
<dbReference type="SMART" id="SM00261">
    <property type="entry name" value="FU"/>
    <property type="match status" value="5"/>
</dbReference>
<dbReference type="Proteomes" id="UP000008974">
    <property type="component" value="Unassembled WGS sequence"/>
</dbReference>
<dbReference type="Pfam" id="PF03302">
    <property type="entry name" value="VSP"/>
    <property type="match status" value="2"/>
</dbReference>
<dbReference type="PANTHER" id="PTHR23275:SF100">
    <property type="entry name" value="EGF-LIKE DOMAIN-CONTAINING PROTEIN"/>
    <property type="match status" value="1"/>
</dbReference>
<dbReference type="EMBL" id="ACVC01000160">
    <property type="protein sequence ID" value="EFO62796.1"/>
    <property type="molecule type" value="Genomic_DNA"/>
</dbReference>
<feature type="transmembrane region" description="Helical" evidence="1">
    <location>
        <begin position="675"/>
        <end position="698"/>
    </location>
</feature>
<dbReference type="PANTHER" id="PTHR23275">
    <property type="entry name" value="CABRIOLET.-RELATED"/>
    <property type="match status" value="1"/>
</dbReference>
<evidence type="ECO:0000256" key="2">
    <source>
        <dbReference type="SAM" id="SignalP"/>
    </source>
</evidence>
<dbReference type="InterPro" id="IPR006212">
    <property type="entry name" value="Furin_repeat"/>
</dbReference>
<dbReference type="InterPro" id="IPR009030">
    <property type="entry name" value="Growth_fac_rcpt_cys_sf"/>
</dbReference>
<reference evidence="3 4" key="1">
    <citation type="journal article" date="2010" name="BMC Genomics">
        <title>Genome analysis and comparative genomics of a Giardia intestinalis assemblage E isolate.</title>
        <authorList>
            <person name="Jerlstrom-Hultqvist J."/>
            <person name="Franzen O."/>
            <person name="Ankarklev J."/>
            <person name="Xu F."/>
            <person name="Nohynkova E."/>
            <person name="Andersson J.O."/>
            <person name="Svard S.G."/>
            <person name="Andersson B."/>
        </authorList>
    </citation>
    <scope>NUCLEOTIDE SEQUENCE [LARGE SCALE GENOMIC DNA]</scope>
    <source>
        <strain evidence="3 4">P15</strain>
    </source>
</reference>
<dbReference type="OMA" id="ADTICCK"/>
<evidence type="ECO:0000313" key="3">
    <source>
        <dbReference type="EMBL" id="EFO62796.1"/>
    </source>
</evidence>
<protein>
    <submittedName>
        <fullName evidence="3">High cysteine membrane protein Group 2</fullName>
    </submittedName>
</protein>
<evidence type="ECO:0000256" key="1">
    <source>
        <dbReference type="SAM" id="Phobius"/>
    </source>
</evidence>
<sequence>MITSLHTSLHTSLVLILATVITRASIVAGCASDSDCGGVSDSCTITINDLKYCSKCATEQVPINGVCVSKTDAQGNVCSATGCTKCTKGYFLHYGSCFNISIDSPGSLVCDFVDDETEQLADGYCTQCNQNGYTDNPKKSSTAQSCIACFESDGAAGCNLCTAVPDDSSTGGFVLICHGCADKDKVAIDNKCVPIGGVEDALSGCVHSMSSGYTYCNRCGAGFLQFASTCLLANGKYAPKICEVSNQIHVADTICCKQCKNTDLAIIDGDCSDFSFMCTCNGGQCTQCADKKFVYHYGGCYHVYSTLARSICSGEVDVGGRCLQCNTSAASGLFTNPIANEMQACVSCSDTTRQGIANCVECSYAQSKLTCTKCSDGSVPQNNQCSAVTPPGPPEGGCNILACKTCNTTDTTRCAVCHMRTYLALDNKTCVSNCSTQDSGDNHYYGNSATGACEKCHSSCKTCVGPGENQCTDCTPEHYVPGSVGNCISCSSTQPNSAFTGIPNCVRCHKGGYTMTELKCSACVTGMVPDFNQVKCISSTVCSTANCELCQSSPSTCDRCQESFFLTSDGACVSDCTILGPYVGNTQTRRCIHCGEGCISCNSDLHCTSCQSTYAIVDSRYCFKCDSTDSSSLITGISNCIKCKAPSIGHGSVHCLEYNSQPQNEAGSRSNATGITIGVTVAILVIAGLVGFLVWWFVCKKKTNKVSAPPKLSGNSSIIGSRIGLM</sequence>
<feature type="signal peptide" evidence="2">
    <location>
        <begin position="1"/>
        <end position="24"/>
    </location>
</feature>
<gene>
    <name evidence="3" type="ORF">GLP15_697</name>
</gene>
<keyword evidence="1" id="KW-0812">Transmembrane</keyword>
<dbReference type="VEuPathDB" id="GiardiaDB:GLP15_697"/>
<feature type="chain" id="PRO_5003144953" evidence="2">
    <location>
        <begin position="25"/>
        <end position="726"/>
    </location>
</feature>
<dbReference type="SUPFAM" id="SSF57184">
    <property type="entry name" value="Growth factor receptor domain"/>
    <property type="match status" value="2"/>
</dbReference>
<dbReference type="Gene3D" id="2.10.220.10">
    <property type="entry name" value="Hormone Receptor, Insulin-like Growth Factor Receptor 1, Chain A, domain 2"/>
    <property type="match status" value="2"/>
</dbReference>
<dbReference type="OrthoDB" id="300641at2759"/>
<name>E1F428_GIAIA</name>
<comment type="caution">
    <text evidence="3">The sequence shown here is derived from an EMBL/GenBank/DDBJ whole genome shotgun (WGS) entry which is preliminary data.</text>
</comment>